<proteinExistence type="predicted"/>
<dbReference type="AlphaFoldDB" id="A0A6J2UH27"/>
<organism evidence="1 2">
    <name type="scientific">Drosophila lebanonensis</name>
    <name type="common">Fruit fly</name>
    <name type="synonym">Scaptodrosophila lebanonensis</name>
    <dbReference type="NCBI Taxonomy" id="7225"/>
    <lineage>
        <taxon>Eukaryota</taxon>
        <taxon>Metazoa</taxon>
        <taxon>Ecdysozoa</taxon>
        <taxon>Arthropoda</taxon>
        <taxon>Hexapoda</taxon>
        <taxon>Insecta</taxon>
        <taxon>Pterygota</taxon>
        <taxon>Neoptera</taxon>
        <taxon>Endopterygota</taxon>
        <taxon>Diptera</taxon>
        <taxon>Brachycera</taxon>
        <taxon>Muscomorpha</taxon>
        <taxon>Ephydroidea</taxon>
        <taxon>Drosophilidae</taxon>
        <taxon>Scaptodrosophila</taxon>
    </lineage>
</organism>
<evidence type="ECO:0000313" key="1">
    <source>
        <dbReference type="Proteomes" id="UP000504634"/>
    </source>
</evidence>
<dbReference type="GeneID" id="115634235"/>
<protein>
    <submittedName>
        <fullName evidence="2">Uncharacterized protein LOC115634235</fullName>
    </submittedName>
</protein>
<reference evidence="2" key="1">
    <citation type="submission" date="2025-08" db="UniProtKB">
        <authorList>
            <consortium name="RefSeq"/>
        </authorList>
    </citation>
    <scope>IDENTIFICATION</scope>
    <source>
        <strain evidence="2">11010-0011.00</strain>
        <tissue evidence="2">Whole body</tissue>
    </source>
</reference>
<sequence length="166" mass="19104">MLVVGLLQRRLQTIGLNYAFLPNKRYCEYKKHVPNVFLLGGGLGKLQGGIKEEEYFSSVNHSLMCKIREQMKGTKHATDYLQNWDEYQKTLDHAALYNTGCMNKHKNCLEEAFFMNESTECVKILNSRVKPDSEVIVNDLVASCSAINECQNNDMEEEFEPEEQLK</sequence>
<dbReference type="RefSeq" id="XP_030387689.1">
    <property type="nucleotide sequence ID" value="XM_030531829.1"/>
</dbReference>
<keyword evidence="1" id="KW-1185">Reference proteome</keyword>
<gene>
    <name evidence="2" type="primary">LOC115634235</name>
</gene>
<name>A0A6J2UH27_DROLE</name>
<accession>A0A6J2UH27</accession>
<dbReference type="Proteomes" id="UP000504634">
    <property type="component" value="Unplaced"/>
</dbReference>
<dbReference type="OrthoDB" id="7881106at2759"/>
<evidence type="ECO:0000313" key="2">
    <source>
        <dbReference type="RefSeq" id="XP_030387689.1"/>
    </source>
</evidence>